<comment type="caution">
    <text evidence="1">The sequence shown here is derived from an EMBL/GenBank/DDBJ whole genome shotgun (WGS) entry which is preliminary data.</text>
</comment>
<dbReference type="AlphaFoldDB" id="A0AA36JQD8"/>
<dbReference type="EMBL" id="CAUJNA010003818">
    <property type="protein sequence ID" value="CAJ1410470.1"/>
    <property type="molecule type" value="Genomic_DNA"/>
</dbReference>
<sequence length="87" mass="9893">MFVRCKIIDSRINGPTPPSKSTTSHSFSRYNYFLNTLDNSLSNEEASVDTLKSHYNDLVSFVRNLSVEEKQEIQRDNKALCSCQAAM</sequence>
<keyword evidence="2" id="KW-1185">Reference proteome</keyword>
<protein>
    <submittedName>
        <fullName evidence="1">Uncharacterized protein</fullName>
    </submittedName>
</protein>
<organism evidence="1 2">
    <name type="scientific">Effrenium voratum</name>
    <dbReference type="NCBI Taxonomy" id="2562239"/>
    <lineage>
        <taxon>Eukaryota</taxon>
        <taxon>Sar</taxon>
        <taxon>Alveolata</taxon>
        <taxon>Dinophyceae</taxon>
        <taxon>Suessiales</taxon>
        <taxon>Symbiodiniaceae</taxon>
        <taxon>Effrenium</taxon>
    </lineage>
</organism>
<dbReference type="Proteomes" id="UP001178507">
    <property type="component" value="Unassembled WGS sequence"/>
</dbReference>
<evidence type="ECO:0000313" key="1">
    <source>
        <dbReference type="EMBL" id="CAJ1410470.1"/>
    </source>
</evidence>
<accession>A0AA36JQD8</accession>
<name>A0AA36JQD8_9DINO</name>
<proteinExistence type="predicted"/>
<gene>
    <name evidence="1" type="ORF">EVOR1521_LOCUS31289</name>
</gene>
<evidence type="ECO:0000313" key="2">
    <source>
        <dbReference type="Proteomes" id="UP001178507"/>
    </source>
</evidence>
<reference evidence="1" key="1">
    <citation type="submission" date="2023-08" db="EMBL/GenBank/DDBJ databases">
        <authorList>
            <person name="Chen Y."/>
            <person name="Shah S."/>
            <person name="Dougan E. K."/>
            <person name="Thang M."/>
            <person name="Chan C."/>
        </authorList>
    </citation>
    <scope>NUCLEOTIDE SEQUENCE</scope>
</reference>